<dbReference type="GO" id="GO:0045892">
    <property type="term" value="P:negative regulation of DNA-templated transcription"/>
    <property type="evidence" value="ECO:0007669"/>
    <property type="project" value="UniProtKB-UniRule"/>
</dbReference>
<keyword evidence="2" id="KW-0238">DNA-binding</keyword>
<accession>A0AAW5QWF3</accession>
<dbReference type="SMART" id="SM00866">
    <property type="entry name" value="UTRA"/>
    <property type="match status" value="1"/>
</dbReference>
<dbReference type="InterPro" id="IPR028978">
    <property type="entry name" value="Chorismate_lyase_/UTRA_dom_sf"/>
</dbReference>
<reference evidence="6 7" key="1">
    <citation type="submission" date="2022-04" db="EMBL/GenBank/DDBJ databases">
        <authorList>
            <person name="Ye Y.-Q."/>
            <person name="Du Z.-J."/>
        </authorList>
    </citation>
    <scope>NUCLEOTIDE SEQUENCE [LARGE SCALE GENOMIC DNA]</scope>
    <source>
        <strain evidence="6 7">A6E488</strain>
    </source>
</reference>
<dbReference type="SUPFAM" id="SSF64288">
    <property type="entry name" value="Chorismate lyase-like"/>
    <property type="match status" value="1"/>
</dbReference>
<dbReference type="InterPro" id="IPR050679">
    <property type="entry name" value="Bact_HTH_transcr_reg"/>
</dbReference>
<evidence type="ECO:0000256" key="3">
    <source>
        <dbReference type="ARBA" id="ARBA00023163"/>
    </source>
</evidence>
<dbReference type="InterPro" id="IPR000524">
    <property type="entry name" value="Tscrpt_reg_HTH_GntR"/>
</dbReference>
<dbReference type="PRINTS" id="PR00035">
    <property type="entry name" value="HTHGNTR"/>
</dbReference>
<feature type="domain" description="HTH gntR-type" evidence="5">
    <location>
        <begin position="14"/>
        <end position="82"/>
    </location>
</feature>
<keyword evidence="7" id="KW-1185">Reference proteome</keyword>
<dbReference type="InterPro" id="IPR036388">
    <property type="entry name" value="WH-like_DNA-bd_sf"/>
</dbReference>
<protein>
    <recommendedName>
        <fullName evidence="4">Histidine utilization repressor</fullName>
    </recommendedName>
</protein>
<evidence type="ECO:0000256" key="4">
    <source>
        <dbReference type="NCBIfam" id="TIGR02018"/>
    </source>
</evidence>
<dbReference type="SUPFAM" id="SSF46785">
    <property type="entry name" value="Winged helix' DNA-binding domain"/>
    <property type="match status" value="1"/>
</dbReference>
<evidence type="ECO:0000313" key="6">
    <source>
        <dbReference type="EMBL" id="MCT8972048.1"/>
    </source>
</evidence>
<keyword evidence="3" id="KW-0804">Transcription</keyword>
<dbReference type="InterPro" id="IPR011663">
    <property type="entry name" value="UTRA"/>
</dbReference>
<evidence type="ECO:0000313" key="7">
    <source>
        <dbReference type="Proteomes" id="UP001320898"/>
    </source>
</evidence>
<dbReference type="NCBIfam" id="TIGR02018">
    <property type="entry name" value="his_ut_repres"/>
    <property type="match status" value="1"/>
</dbReference>
<name>A0AAW5QWF3_9HYPH</name>
<dbReference type="Pfam" id="PF00392">
    <property type="entry name" value="GntR"/>
    <property type="match status" value="1"/>
</dbReference>
<dbReference type="Pfam" id="PF07702">
    <property type="entry name" value="UTRA"/>
    <property type="match status" value="1"/>
</dbReference>
<dbReference type="PANTHER" id="PTHR44846">
    <property type="entry name" value="MANNOSYL-D-GLYCERATE TRANSPORT/METABOLISM SYSTEM REPRESSOR MNGR-RELATED"/>
    <property type="match status" value="1"/>
</dbReference>
<dbReference type="CDD" id="cd07377">
    <property type="entry name" value="WHTH_GntR"/>
    <property type="match status" value="1"/>
</dbReference>
<dbReference type="SMART" id="SM00345">
    <property type="entry name" value="HTH_GNTR"/>
    <property type="match status" value="1"/>
</dbReference>
<organism evidence="6 7">
    <name type="scientific">Microbaculum marinisediminis</name>
    <dbReference type="NCBI Taxonomy" id="2931392"/>
    <lineage>
        <taxon>Bacteria</taxon>
        <taxon>Pseudomonadati</taxon>
        <taxon>Pseudomonadota</taxon>
        <taxon>Alphaproteobacteria</taxon>
        <taxon>Hyphomicrobiales</taxon>
        <taxon>Tepidamorphaceae</taxon>
        <taxon>Microbaculum</taxon>
    </lineage>
</organism>
<evidence type="ECO:0000256" key="1">
    <source>
        <dbReference type="ARBA" id="ARBA00023015"/>
    </source>
</evidence>
<dbReference type="GO" id="GO:0006547">
    <property type="term" value="P:L-histidine metabolic process"/>
    <property type="evidence" value="ECO:0007669"/>
    <property type="project" value="UniProtKB-UniRule"/>
</dbReference>
<evidence type="ECO:0000259" key="5">
    <source>
        <dbReference type="PROSITE" id="PS50949"/>
    </source>
</evidence>
<keyword evidence="1" id="KW-0805">Transcription regulation</keyword>
<dbReference type="AlphaFoldDB" id="A0AAW5QWF3"/>
<dbReference type="PANTHER" id="PTHR44846:SF16">
    <property type="entry name" value="TRANSCRIPTIONAL REGULATOR PHNF-RELATED"/>
    <property type="match status" value="1"/>
</dbReference>
<dbReference type="InterPro" id="IPR036390">
    <property type="entry name" value="WH_DNA-bd_sf"/>
</dbReference>
<gene>
    <name evidence="6" type="primary">hutC</name>
    <name evidence="6" type="ORF">MUB46_09295</name>
</gene>
<dbReference type="Gene3D" id="1.10.10.10">
    <property type="entry name" value="Winged helix-like DNA-binding domain superfamily/Winged helix DNA-binding domain"/>
    <property type="match status" value="1"/>
</dbReference>
<dbReference type="InterPro" id="IPR010248">
    <property type="entry name" value="His_ut_repres"/>
</dbReference>
<proteinExistence type="predicted"/>
<dbReference type="PROSITE" id="PS50949">
    <property type="entry name" value="HTH_GNTR"/>
    <property type="match status" value="1"/>
</dbReference>
<dbReference type="GO" id="GO:0003700">
    <property type="term" value="F:DNA-binding transcription factor activity"/>
    <property type="evidence" value="ECO:0007669"/>
    <property type="project" value="UniProtKB-UniRule"/>
</dbReference>
<dbReference type="EMBL" id="JALIDZ010000004">
    <property type="protein sequence ID" value="MCT8972048.1"/>
    <property type="molecule type" value="Genomic_DNA"/>
</dbReference>
<comment type="caution">
    <text evidence="6">The sequence shown here is derived from an EMBL/GenBank/DDBJ whole genome shotgun (WGS) entry which is preliminary data.</text>
</comment>
<dbReference type="Gene3D" id="3.40.1410.10">
    <property type="entry name" value="Chorismate lyase-like"/>
    <property type="match status" value="1"/>
</dbReference>
<dbReference type="GO" id="GO:0003677">
    <property type="term" value="F:DNA binding"/>
    <property type="evidence" value="ECO:0007669"/>
    <property type="project" value="UniProtKB-UniRule"/>
</dbReference>
<dbReference type="Proteomes" id="UP001320898">
    <property type="component" value="Unassembled WGS sequence"/>
</dbReference>
<dbReference type="FunFam" id="1.10.10.10:FF:000079">
    <property type="entry name" value="GntR family transcriptional regulator"/>
    <property type="match status" value="1"/>
</dbReference>
<sequence length="246" mass="27037">MTAHLTPPVLDGAGAVYQQIRRAVARPILRGEWAPGARIPSEHELMDLFGASRMTVNKALSALVDDGLIVRRRRVGSFVAERPPERAVMEIWDIGAEVARAGRAYRFELLECRRRPADDAVAGLFHVAPGTPVIEIVGRHFADGVPVQIERRLINLDVAPDVAGVDFAKTPPGRWLLDNVPWTDAEHLIRAVNADDATAGLLDIGDRDACLLVERRTWADRTPITWVELLSPGAARQLVSRFSPQG</sequence>
<dbReference type="RefSeq" id="WP_261615627.1">
    <property type="nucleotide sequence ID" value="NZ_JALIDZ010000004.1"/>
</dbReference>
<evidence type="ECO:0000256" key="2">
    <source>
        <dbReference type="ARBA" id="ARBA00023125"/>
    </source>
</evidence>